<sequence length="158" mass="16622">MAGRRTLARRASPRRDSGAAAVEGALVTAFVLVPLLLGVLSYGFYFWQAQKVQTMDLEIPQNSLSGIYCSADQLLNRVYGLLGPNVGAIANNLSVPSSAVSLVGSIVESLPGIGVVVRLSLDVDVLDGLLGDLPLVGNVVKELTVRLQDVKIDTSVSC</sequence>
<dbReference type="InterPro" id="IPR012495">
    <property type="entry name" value="TadE-like_dom"/>
</dbReference>
<dbReference type="RefSeq" id="WP_300959478.1">
    <property type="nucleotide sequence ID" value="NZ_JAUHJR010000001.1"/>
</dbReference>
<proteinExistence type="predicted"/>
<dbReference type="EMBL" id="JAUHJR010000001">
    <property type="protein sequence ID" value="MDN4160617.1"/>
    <property type="molecule type" value="Genomic_DNA"/>
</dbReference>
<reference evidence="3" key="1">
    <citation type="submission" date="2023-06" db="EMBL/GenBank/DDBJ databases">
        <title>Draft genome sequence of Nocardioides sp. SOB72.</title>
        <authorList>
            <person name="Zhang G."/>
        </authorList>
    </citation>
    <scope>NUCLEOTIDE SEQUENCE</scope>
    <source>
        <strain evidence="3">SOB72</strain>
    </source>
</reference>
<evidence type="ECO:0000313" key="3">
    <source>
        <dbReference type="EMBL" id="MDN4160617.1"/>
    </source>
</evidence>
<gene>
    <name evidence="3" type="ORF">QWY29_04575</name>
</gene>
<organism evidence="3 4">
    <name type="scientific">Nocardioides abyssi</name>
    <dbReference type="NCBI Taxonomy" id="3058370"/>
    <lineage>
        <taxon>Bacteria</taxon>
        <taxon>Bacillati</taxon>
        <taxon>Actinomycetota</taxon>
        <taxon>Actinomycetes</taxon>
        <taxon>Propionibacteriales</taxon>
        <taxon>Nocardioidaceae</taxon>
        <taxon>Nocardioides</taxon>
    </lineage>
</organism>
<comment type="caution">
    <text evidence="3">The sequence shown here is derived from an EMBL/GenBank/DDBJ whole genome shotgun (WGS) entry which is preliminary data.</text>
</comment>
<dbReference type="Proteomes" id="UP001168537">
    <property type="component" value="Unassembled WGS sequence"/>
</dbReference>
<keyword evidence="1" id="KW-0812">Transmembrane</keyword>
<name>A0ABT8ER37_9ACTN</name>
<protein>
    <submittedName>
        <fullName evidence="3">TadE/TadG family type IV pilus assembly protein</fullName>
    </submittedName>
</protein>
<keyword evidence="1" id="KW-0472">Membrane</keyword>
<accession>A0ABT8ER37</accession>
<evidence type="ECO:0000259" key="2">
    <source>
        <dbReference type="Pfam" id="PF07811"/>
    </source>
</evidence>
<dbReference type="Pfam" id="PF07811">
    <property type="entry name" value="TadE"/>
    <property type="match status" value="1"/>
</dbReference>
<keyword evidence="4" id="KW-1185">Reference proteome</keyword>
<evidence type="ECO:0000313" key="4">
    <source>
        <dbReference type="Proteomes" id="UP001168537"/>
    </source>
</evidence>
<feature type="domain" description="TadE-like" evidence="2">
    <location>
        <begin position="18"/>
        <end position="53"/>
    </location>
</feature>
<feature type="transmembrane region" description="Helical" evidence="1">
    <location>
        <begin position="21"/>
        <end position="47"/>
    </location>
</feature>
<keyword evidence="1" id="KW-1133">Transmembrane helix</keyword>
<evidence type="ECO:0000256" key="1">
    <source>
        <dbReference type="SAM" id="Phobius"/>
    </source>
</evidence>